<dbReference type="Gene3D" id="6.10.340.10">
    <property type="match status" value="1"/>
</dbReference>
<keyword evidence="9" id="KW-0812">Transmembrane</keyword>
<dbReference type="SMART" id="SM00387">
    <property type="entry name" value="HATPase_c"/>
    <property type="match status" value="1"/>
</dbReference>
<dbReference type="PANTHER" id="PTHR44936">
    <property type="entry name" value="SENSOR PROTEIN CREC"/>
    <property type="match status" value="1"/>
</dbReference>
<feature type="domain" description="Histidine kinase" evidence="10">
    <location>
        <begin position="218"/>
        <end position="407"/>
    </location>
</feature>
<comment type="caution">
    <text evidence="11">The sequence shown here is derived from an EMBL/GenBank/DDBJ whole genome shotgun (WGS) entry which is preliminary data.</text>
</comment>
<evidence type="ECO:0000256" key="3">
    <source>
        <dbReference type="ARBA" id="ARBA00012438"/>
    </source>
</evidence>
<sequence length="407" mass="45721">MKKNQLRTQIISFFVALTLLISVIYGLMSFVFAYYVEDHFFNAFIDIESQAISQQIEQGQAVNPRLDFVIFYAEYSELPPDIKQYLTLYPDRTEIPLGNGEHFHLKQFKHGYLLANVSNQLFVSSAKNELLSYLLVIFAFVTVIAILMGVAAYLVAKRLLKPLDELITIIEQAPVDQLPTGFAKHFKSSEIGTFANALEQALTRIHAFIKREQLFTRDISHELRTPVTISQGAITLLKKTTLTEKQTDLIARVEQAQKQIEQSLTTLLALAREETNQPAQTRILPLIEHCILQQHSYLAGKNVKLIVNVKPQQMAPIAETPLLILLNNLIGNAFKYTHSGIIEIIRDSGEGISPHVQQHIFEAGVKGGNSQGLGMGLNIVKRLCEHLAIDYTLNSSDTGSEFIITFK</sequence>
<dbReference type="SUPFAM" id="SSF47384">
    <property type="entry name" value="Homodimeric domain of signal transducing histidine kinase"/>
    <property type="match status" value="1"/>
</dbReference>
<dbReference type="CDD" id="cd00082">
    <property type="entry name" value="HisKA"/>
    <property type="match status" value="1"/>
</dbReference>
<reference evidence="11" key="1">
    <citation type="journal article" date="2020" name="mSystems">
        <title>Genome- and Community-Level Interaction Insights into Carbon Utilization and Element Cycling Functions of Hydrothermarchaeota in Hydrothermal Sediment.</title>
        <authorList>
            <person name="Zhou Z."/>
            <person name="Liu Y."/>
            <person name="Xu W."/>
            <person name="Pan J."/>
            <person name="Luo Z.H."/>
            <person name="Li M."/>
        </authorList>
    </citation>
    <scope>NUCLEOTIDE SEQUENCE [LARGE SCALE GENOMIC DNA]</scope>
    <source>
        <strain evidence="11">HyVt-346</strain>
    </source>
</reference>
<dbReference type="RefSeq" id="WP_304180320.1">
    <property type="nucleotide sequence ID" value="NZ_DRGM01000053.1"/>
</dbReference>
<dbReference type="Pfam" id="PF00512">
    <property type="entry name" value="HisKA"/>
    <property type="match status" value="1"/>
</dbReference>
<comment type="subcellular location">
    <subcellularLocation>
        <location evidence="2">Cell membrane</location>
        <topology evidence="2">Multi-pass membrane protein</topology>
    </subcellularLocation>
</comment>
<protein>
    <recommendedName>
        <fullName evidence="3">histidine kinase</fullName>
        <ecNumber evidence="3">2.7.13.3</ecNumber>
    </recommendedName>
</protein>
<keyword evidence="9" id="KW-1133">Transmembrane helix</keyword>
<dbReference type="SMART" id="SM00388">
    <property type="entry name" value="HisKA"/>
    <property type="match status" value="1"/>
</dbReference>
<dbReference type="Pfam" id="PF02518">
    <property type="entry name" value="HATPase_c"/>
    <property type="match status" value="1"/>
</dbReference>
<evidence type="ECO:0000313" key="11">
    <source>
        <dbReference type="EMBL" id="HEA15796.1"/>
    </source>
</evidence>
<keyword evidence="5" id="KW-0597">Phosphoprotein</keyword>
<dbReference type="InterPro" id="IPR005467">
    <property type="entry name" value="His_kinase_dom"/>
</dbReference>
<evidence type="ECO:0000256" key="8">
    <source>
        <dbReference type="ARBA" id="ARBA00023012"/>
    </source>
</evidence>
<gene>
    <name evidence="11" type="ORF">ENH88_04965</name>
</gene>
<dbReference type="InterPro" id="IPR003594">
    <property type="entry name" value="HATPase_dom"/>
</dbReference>
<evidence type="ECO:0000256" key="1">
    <source>
        <dbReference type="ARBA" id="ARBA00000085"/>
    </source>
</evidence>
<dbReference type="EMBL" id="DRGM01000053">
    <property type="protein sequence ID" value="HEA15796.1"/>
    <property type="molecule type" value="Genomic_DNA"/>
</dbReference>
<accession>A0A7V1CWT9</accession>
<proteinExistence type="predicted"/>
<evidence type="ECO:0000256" key="9">
    <source>
        <dbReference type="SAM" id="Phobius"/>
    </source>
</evidence>
<keyword evidence="4" id="KW-1003">Cell membrane</keyword>
<dbReference type="Proteomes" id="UP000886188">
    <property type="component" value="Unassembled WGS sequence"/>
</dbReference>
<evidence type="ECO:0000259" key="10">
    <source>
        <dbReference type="PROSITE" id="PS50109"/>
    </source>
</evidence>
<dbReference type="GO" id="GO:0005886">
    <property type="term" value="C:plasma membrane"/>
    <property type="evidence" value="ECO:0007669"/>
    <property type="project" value="UniProtKB-SubCell"/>
</dbReference>
<keyword evidence="6" id="KW-0808">Transferase</keyword>
<dbReference type="InterPro" id="IPR036890">
    <property type="entry name" value="HATPase_C_sf"/>
</dbReference>
<dbReference type="PROSITE" id="PS50109">
    <property type="entry name" value="HIS_KIN"/>
    <property type="match status" value="1"/>
</dbReference>
<feature type="transmembrane region" description="Helical" evidence="9">
    <location>
        <begin position="130"/>
        <end position="156"/>
    </location>
</feature>
<dbReference type="SUPFAM" id="SSF55874">
    <property type="entry name" value="ATPase domain of HSP90 chaperone/DNA topoisomerase II/histidine kinase"/>
    <property type="match status" value="1"/>
</dbReference>
<feature type="transmembrane region" description="Helical" evidence="9">
    <location>
        <begin position="12"/>
        <end position="36"/>
    </location>
</feature>
<comment type="catalytic activity">
    <reaction evidence="1">
        <text>ATP + protein L-histidine = ADP + protein N-phospho-L-histidine.</text>
        <dbReference type="EC" id="2.7.13.3"/>
    </reaction>
</comment>
<dbReference type="EC" id="2.7.13.3" evidence="3"/>
<dbReference type="Gene3D" id="1.10.287.130">
    <property type="match status" value="1"/>
</dbReference>
<dbReference type="InterPro" id="IPR003661">
    <property type="entry name" value="HisK_dim/P_dom"/>
</dbReference>
<dbReference type="InterPro" id="IPR050980">
    <property type="entry name" value="2C_sensor_his_kinase"/>
</dbReference>
<dbReference type="PANTHER" id="PTHR44936:SF9">
    <property type="entry name" value="SENSOR PROTEIN CREC"/>
    <property type="match status" value="1"/>
</dbReference>
<evidence type="ECO:0000256" key="7">
    <source>
        <dbReference type="ARBA" id="ARBA00022777"/>
    </source>
</evidence>
<dbReference type="Gene3D" id="3.30.565.10">
    <property type="entry name" value="Histidine kinase-like ATPase, C-terminal domain"/>
    <property type="match status" value="1"/>
</dbReference>
<organism evidence="11">
    <name type="scientific">Pseudoalteromonas prydzensis</name>
    <dbReference type="NCBI Taxonomy" id="182141"/>
    <lineage>
        <taxon>Bacteria</taxon>
        <taxon>Pseudomonadati</taxon>
        <taxon>Pseudomonadota</taxon>
        <taxon>Gammaproteobacteria</taxon>
        <taxon>Alteromonadales</taxon>
        <taxon>Pseudoalteromonadaceae</taxon>
        <taxon>Pseudoalteromonas</taxon>
    </lineage>
</organism>
<keyword evidence="8" id="KW-0902">Two-component regulatory system</keyword>
<evidence type="ECO:0000256" key="5">
    <source>
        <dbReference type="ARBA" id="ARBA00022553"/>
    </source>
</evidence>
<name>A0A7V1CWT9_9GAMM</name>
<keyword evidence="9" id="KW-0472">Membrane</keyword>
<keyword evidence="7 11" id="KW-0418">Kinase</keyword>
<dbReference type="InterPro" id="IPR036097">
    <property type="entry name" value="HisK_dim/P_sf"/>
</dbReference>
<evidence type="ECO:0000256" key="4">
    <source>
        <dbReference type="ARBA" id="ARBA00022475"/>
    </source>
</evidence>
<evidence type="ECO:0000256" key="6">
    <source>
        <dbReference type="ARBA" id="ARBA00022679"/>
    </source>
</evidence>
<dbReference type="GO" id="GO:0000155">
    <property type="term" value="F:phosphorelay sensor kinase activity"/>
    <property type="evidence" value="ECO:0007669"/>
    <property type="project" value="InterPro"/>
</dbReference>
<evidence type="ECO:0000256" key="2">
    <source>
        <dbReference type="ARBA" id="ARBA00004651"/>
    </source>
</evidence>
<dbReference type="AlphaFoldDB" id="A0A7V1CWT9"/>